<dbReference type="KEGG" id="sbf:JCM31447_01090"/>
<dbReference type="OrthoDB" id="5295801at2"/>
<keyword evidence="2" id="KW-1185">Reference proteome</keyword>
<organism evidence="1 2">
    <name type="scientific">Fluviispira sanaruensis</name>
    <dbReference type="NCBI Taxonomy" id="2493639"/>
    <lineage>
        <taxon>Bacteria</taxon>
        <taxon>Pseudomonadati</taxon>
        <taxon>Bdellovibrionota</taxon>
        <taxon>Oligoflexia</taxon>
        <taxon>Silvanigrellales</taxon>
        <taxon>Silvanigrellaceae</taxon>
        <taxon>Fluviispira</taxon>
    </lineage>
</organism>
<gene>
    <name evidence="1" type="ORF">JCM31447_01090</name>
</gene>
<name>A0A4P2VSC0_FLUSA</name>
<dbReference type="AlphaFoldDB" id="A0A4P2VSC0"/>
<proteinExistence type="predicted"/>
<evidence type="ECO:0000313" key="1">
    <source>
        <dbReference type="EMBL" id="BBH51692.1"/>
    </source>
</evidence>
<protein>
    <submittedName>
        <fullName evidence="1">Uncharacterized protein</fullName>
    </submittedName>
</protein>
<accession>A0A4P2VSC0</accession>
<reference evidence="1 2" key="1">
    <citation type="submission" date="2018-12" db="EMBL/GenBank/DDBJ databases">
        <title>Rubrispira sanarue gen. nov., sp., nov., a member of the order Silvanigrellales, isolated from a brackish lake in Hamamatsu Japan.</title>
        <authorList>
            <person name="Maejima Y."/>
            <person name="Iino T."/>
            <person name="Muraguchi Y."/>
            <person name="Fukuda K."/>
            <person name="Nojiri H."/>
            <person name="Ohkuma M."/>
            <person name="Moriuchi R."/>
            <person name="Dohra H."/>
            <person name="Kimbara K."/>
            <person name="Shintani M."/>
        </authorList>
    </citation>
    <scope>NUCLEOTIDE SEQUENCE [LARGE SCALE GENOMIC DNA]</scope>
    <source>
        <strain evidence="1 2">RF1110005</strain>
    </source>
</reference>
<dbReference type="EMBL" id="AP019368">
    <property type="protein sequence ID" value="BBH51692.1"/>
    <property type="molecule type" value="Genomic_DNA"/>
</dbReference>
<evidence type="ECO:0000313" key="2">
    <source>
        <dbReference type="Proteomes" id="UP000291236"/>
    </source>
</evidence>
<sequence>MQPKILDNNFISSLDLENIKILRQVYEWVQYHTELCHLYSVEESFEKKGILKEKVASSFERGRLLIEKIIPLQVEMRKRPSIPLSGVNRFAPPKTDAFKTVRAESAVKKNVSYPFNAEFGTKGNAKRIPLPSRTYLKKSKLQN</sequence>
<dbReference type="Proteomes" id="UP000291236">
    <property type="component" value="Chromosome"/>
</dbReference>
<dbReference type="RefSeq" id="WP_130605481.1">
    <property type="nucleotide sequence ID" value="NZ_AP019368.1"/>
</dbReference>